<comment type="caution">
    <text evidence="3">The sequence shown here is derived from an EMBL/GenBank/DDBJ whole genome shotgun (WGS) entry which is preliminary data.</text>
</comment>
<dbReference type="AlphaFoldDB" id="A0A9J6AJK5"/>
<gene>
    <name evidence="3" type="ORF">H5410_009725</name>
</gene>
<dbReference type="PANTHER" id="PTHR10758">
    <property type="entry name" value="26S PROTEASOME NON-ATPASE REGULATORY SUBUNIT 3/COP9 SIGNALOSOME COMPLEX SUBUNIT 3"/>
    <property type="match status" value="1"/>
</dbReference>
<organism evidence="3 4">
    <name type="scientific">Solanum commersonii</name>
    <name type="common">Commerson's wild potato</name>
    <name type="synonym">Commerson's nightshade</name>
    <dbReference type="NCBI Taxonomy" id="4109"/>
    <lineage>
        <taxon>Eukaryota</taxon>
        <taxon>Viridiplantae</taxon>
        <taxon>Streptophyta</taxon>
        <taxon>Embryophyta</taxon>
        <taxon>Tracheophyta</taxon>
        <taxon>Spermatophyta</taxon>
        <taxon>Magnoliopsida</taxon>
        <taxon>eudicotyledons</taxon>
        <taxon>Gunneridae</taxon>
        <taxon>Pentapetalae</taxon>
        <taxon>asterids</taxon>
        <taxon>lamiids</taxon>
        <taxon>Solanales</taxon>
        <taxon>Solanaceae</taxon>
        <taxon>Solanoideae</taxon>
        <taxon>Solaneae</taxon>
        <taxon>Solanum</taxon>
    </lineage>
</organism>
<accession>A0A9J6AJK5</accession>
<dbReference type="GO" id="GO:0008180">
    <property type="term" value="C:COP9 signalosome"/>
    <property type="evidence" value="ECO:0007669"/>
    <property type="project" value="TreeGrafter"/>
</dbReference>
<protein>
    <recommendedName>
        <fullName evidence="2">COP9 signalosome complex subunit 3 N-terminal helical repeats domain-containing protein</fullName>
    </recommendedName>
</protein>
<feature type="domain" description="COP9 signalosome complex subunit 3 N-terminal helical repeats" evidence="2">
    <location>
        <begin position="88"/>
        <end position="222"/>
    </location>
</feature>
<dbReference type="InterPro" id="IPR055089">
    <property type="entry name" value="COP9_N"/>
</dbReference>
<evidence type="ECO:0000313" key="3">
    <source>
        <dbReference type="EMBL" id="KAG5624507.1"/>
    </source>
</evidence>
<proteinExistence type="predicted"/>
<dbReference type="InterPro" id="IPR050756">
    <property type="entry name" value="CSN3"/>
</dbReference>
<dbReference type="Proteomes" id="UP000824120">
    <property type="component" value="Chromosome 2"/>
</dbReference>
<evidence type="ECO:0000313" key="4">
    <source>
        <dbReference type="Proteomes" id="UP000824120"/>
    </source>
</evidence>
<sequence length="264" mass="29738">MNLNMNSMESVVAQIQGLSSNSSDITQLHNFLKQSEELLHSDFSRLLSSLAELDPSIHSLGFLYILEACISFPVAKEHSKSNWRPISDHIFGLETPIRGVAPMLTAIRKLQSSSEQLTTLHADFLLLCILAKCYKTGFSVLEDDIYECDQPREFFLYCYYGGMVCIGQKQFRKALELLHNVVTAPMSTLNAIAVEAYKKYILVSLIHLGQFSTSFPKYTSSVAQRNLKNFSQVIISTVQTLIPSSTDCFTQSKMKGIIFPQMIW</sequence>
<reference evidence="3 4" key="1">
    <citation type="submission" date="2020-09" db="EMBL/GenBank/DDBJ databases">
        <title>De no assembly of potato wild relative species, Solanum commersonii.</title>
        <authorList>
            <person name="Cho K."/>
        </authorList>
    </citation>
    <scope>NUCLEOTIDE SEQUENCE [LARGE SCALE GENOMIC DNA]</scope>
    <source>
        <strain evidence="3">LZ3.2</strain>
        <tissue evidence="3">Leaf</tissue>
    </source>
</reference>
<keyword evidence="4" id="KW-1185">Reference proteome</keyword>
<evidence type="ECO:0000256" key="1">
    <source>
        <dbReference type="ARBA" id="ARBA00022490"/>
    </source>
</evidence>
<name>A0A9J6AJK5_SOLCO</name>
<dbReference type="GO" id="GO:0006511">
    <property type="term" value="P:ubiquitin-dependent protein catabolic process"/>
    <property type="evidence" value="ECO:0007669"/>
    <property type="project" value="TreeGrafter"/>
</dbReference>
<dbReference type="OrthoDB" id="29061at2759"/>
<dbReference type="Pfam" id="PF22788">
    <property type="entry name" value="COP9_hel_rpt"/>
    <property type="match status" value="1"/>
</dbReference>
<dbReference type="PANTHER" id="PTHR10758:SF1">
    <property type="entry name" value="COP9 SIGNALOSOME COMPLEX SUBUNIT 3"/>
    <property type="match status" value="1"/>
</dbReference>
<dbReference type="EMBL" id="JACXVP010000002">
    <property type="protein sequence ID" value="KAG5624507.1"/>
    <property type="molecule type" value="Genomic_DNA"/>
</dbReference>
<keyword evidence="1" id="KW-0963">Cytoplasm</keyword>
<evidence type="ECO:0000259" key="2">
    <source>
        <dbReference type="Pfam" id="PF22788"/>
    </source>
</evidence>